<dbReference type="Pfam" id="PF04571">
    <property type="entry name" value="Lipin_N"/>
    <property type="match status" value="1"/>
</dbReference>
<name>A0ABR2VM29_9FUNG</name>
<proteinExistence type="predicted"/>
<feature type="non-terminal residue" evidence="3">
    <location>
        <position position="154"/>
    </location>
</feature>
<evidence type="ECO:0000256" key="1">
    <source>
        <dbReference type="SAM" id="MobiDB-lite"/>
    </source>
</evidence>
<comment type="caution">
    <text evidence="3">The sequence shown here is derived from an EMBL/GenBank/DDBJ whole genome shotgun (WGS) entry which is preliminary data.</text>
</comment>
<keyword evidence="4" id="KW-1185">Reference proteome</keyword>
<organism evidence="3 4">
    <name type="scientific">Basidiobolus ranarum</name>
    <dbReference type="NCBI Taxonomy" id="34480"/>
    <lineage>
        <taxon>Eukaryota</taxon>
        <taxon>Fungi</taxon>
        <taxon>Fungi incertae sedis</taxon>
        <taxon>Zoopagomycota</taxon>
        <taxon>Entomophthoromycotina</taxon>
        <taxon>Basidiobolomycetes</taxon>
        <taxon>Basidiobolales</taxon>
        <taxon>Basidiobolaceae</taxon>
        <taxon>Basidiobolus</taxon>
    </lineage>
</organism>
<accession>A0ABR2VM29</accession>
<dbReference type="PANTHER" id="PTHR12181:SF12">
    <property type="entry name" value="PHOSPHATIDATE PHOSPHATASE"/>
    <property type="match status" value="1"/>
</dbReference>
<dbReference type="EMBL" id="JASJQH010010194">
    <property type="protein sequence ID" value="KAK9674632.1"/>
    <property type="molecule type" value="Genomic_DNA"/>
</dbReference>
<evidence type="ECO:0000259" key="2">
    <source>
        <dbReference type="Pfam" id="PF04571"/>
    </source>
</evidence>
<feature type="compositionally biased region" description="Basic and acidic residues" evidence="1">
    <location>
        <begin position="145"/>
        <end position="154"/>
    </location>
</feature>
<feature type="region of interest" description="Disordered" evidence="1">
    <location>
        <begin position="107"/>
        <end position="154"/>
    </location>
</feature>
<evidence type="ECO:0000313" key="4">
    <source>
        <dbReference type="Proteomes" id="UP001479436"/>
    </source>
</evidence>
<dbReference type="InterPro" id="IPR007651">
    <property type="entry name" value="Lipin_N"/>
</dbReference>
<reference evidence="3 4" key="1">
    <citation type="submission" date="2023-04" db="EMBL/GenBank/DDBJ databases">
        <title>Genome of Basidiobolus ranarum AG-B5.</title>
        <authorList>
            <person name="Stajich J.E."/>
            <person name="Carter-House D."/>
            <person name="Gryganskyi A."/>
        </authorList>
    </citation>
    <scope>NUCLEOTIDE SEQUENCE [LARGE SCALE GENOMIC DNA]</scope>
    <source>
        <strain evidence="3 4">AG-B5</strain>
    </source>
</reference>
<gene>
    <name evidence="3" type="primary">ned1_2</name>
    <name evidence="3" type="ORF">K7432_017079</name>
</gene>
<dbReference type="PANTHER" id="PTHR12181">
    <property type="entry name" value="LIPIN"/>
    <property type="match status" value="1"/>
</dbReference>
<dbReference type="InterPro" id="IPR026058">
    <property type="entry name" value="LIPIN"/>
</dbReference>
<sequence>MQYVGKVLTTVTEFYKEINSATLSGAIDIVVIEQPDGELACSPFHVRFGKLQLLRPQDKKVEVAVNGKVVNFPMKVGDAGEAFFVFETEELVPDEYSTSPLVEAVEGEEEPEFLDIGPSTEPVGEENDTGYVSAHSGHGTEFGEDEKSSDTVTH</sequence>
<evidence type="ECO:0000313" key="3">
    <source>
        <dbReference type="EMBL" id="KAK9674632.1"/>
    </source>
</evidence>
<dbReference type="Proteomes" id="UP001479436">
    <property type="component" value="Unassembled WGS sequence"/>
</dbReference>
<dbReference type="EC" id="3.1.3.4" evidence="3"/>
<keyword evidence="3" id="KW-0378">Hydrolase</keyword>
<feature type="domain" description="Lipin N-terminal" evidence="2">
    <location>
        <begin position="1"/>
        <end position="100"/>
    </location>
</feature>
<protein>
    <submittedName>
        <fullName evidence="3">Lipin Ned1</fullName>
        <ecNumber evidence="3">3.1.3.4</ecNumber>
    </submittedName>
</protein>
<dbReference type="GO" id="GO:0008195">
    <property type="term" value="F:phosphatidate phosphatase activity"/>
    <property type="evidence" value="ECO:0007669"/>
    <property type="project" value="UniProtKB-EC"/>
</dbReference>